<comment type="subcellular location">
    <subcellularLocation>
        <location evidence="1">Membrane</location>
        <topology evidence="1">Multi-pass membrane protein</topology>
    </subcellularLocation>
</comment>
<dbReference type="InterPro" id="IPR050360">
    <property type="entry name" value="MFS_Sugar_Transporters"/>
</dbReference>
<gene>
    <name evidence="9" type="ORF">N7482_009018</name>
</gene>
<dbReference type="InterPro" id="IPR003663">
    <property type="entry name" value="Sugar/inositol_transpt"/>
</dbReference>
<evidence type="ECO:0000313" key="10">
    <source>
        <dbReference type="Proteomes" id="UP001149163"/>
    </source>
</evidence>
<sequence>MGFKEAYARSPLGKYREVIRLAPREVIYNGSLILSAILYAMSAVPMSWDQGSSAVVPSLPGFQNHFHITSGANASQIRNFVSLVFIGMAAGAASSFLLNDLIGRLWSFRLYQTVWIIGQIVAIFATNLPTLWAARIISGLGIGALSVTGPMSIVEIAPAEIRGLLTSWFVVAMATGLFVSIFCVYGLFLHHAANRLQYQIVWFAPCIFIALWIIASFYLCESPRWLMMVGRRADAIKTLTRLRGLPEDHPRVQAELSDIEQSINSLTNGEKKTYLANLTSVVKETFTSSSNVRRVIQTVISYGLAQLSGANAVTSYLMPILEIIGVAKGNTSEKMFISGMYGMAKFFIAIIASFFFIDALGRRRSLFIGVITQMISDIYIGVFIKYKQDGNPSNAASTAAIAAIFIHAFGYYVGLCMLPYIFGGEVWPNRIRSFGGALSQTFHWAFSYGLTFGMPSILSDMNNWGAFLFFAGWCFTALCYVYLMVPELSGLSVEEVDNVFKGPWLNARRSTKHVIDGVDDVDRENFGKVTNNGAVEDTKIPVPV</sequence>
<keyword evidence="10" id="KW-1185">Reference proteome</keyword>
<evidence type="ECO:0000256" key="2">
    <source>
        <dbReference type="ARBA" id="ARBA00010992"/>
    </source>
</evidence>
<comment type="similarity">
    <text evidence="2">Belongs to the major facilitator superfamily. Sugar transporter (TC 2.A.1.1) family.</text>
</comment>
<dbReference type="PROSITE" id="PS00216">
    <property type="entry name" value="SUGAR_TRANSPORT_1"/>
    <property type="match status" value="1"/>
</dbReference>
<feature type="transmembrane region" description="Helical" evidence="7">
    <location>
        <begin position="398"/>
        <end position="422"/>
    </location>
</feature>
<dbReference type="EMBL" id="JAPQKN010000006">
    <property type="protein sequence ID" value="KAJ5157918.1"/>
    <property type="molecule type" value="Genomic_DNA"/>
</dbReference>
<feature type="domain" description="Major facilitator superfamily (MFS) profile" evidence="8">
    <location>
        <begin position="35"/>
        <end position="489"/>
    </location>
</feature>
<evidence type="ECO:0000313" key="9">
    <source>
        <dbReference type="EMBL" id="KAJ5157918.1"/>
    </source>
</evidence>
<dbReference type="PROSITE" id="PS50850">
    <property type="entry name" value="MFS"/>
    <property type="match status" value="1"/>
</dbReference>
<dbReference type="PANTHER" id="PTHR48022:SF59">
    <property type="entry name" value="MAJOR FACILITATOR SUPERFAMILY (MFS) PROFILE DOMAIN-CONTAINING PROTEIN"/>
    <property type="match status" value="1"/>
</dbReference>
<dbReference type="InterPro" id="IPR005828">
    <property type="entry name" value="MFS_sugar_transport-like"/>
</dbReference>
<dbReference type="InterPro" id="IPR020846">
    <property type="entry name" value="MFS_dom"/>
</dbReference>
<comment type="caution">
    <text evidence="9">The sequence shown here is derived from an EMBL/GenBank/DDBJ whole genome shotgun (WGS) entry which is preliminary data.</text>
</comment>
<feature type="transmembrane region" description="Helical" evidence="7">
    <location>
        <begin position="366"/>
        <end position="386"/>
    </location>
</feature>
<keyword evidence="3" id="KW-0813">Transport</keyword>
<dbReference type="AlphaFoldDB" id="A0A9W9LJ38"/>
<feature type="transmembrane region" description="Helical" evidence="7">
    <location>
        <begin position="26"/>
        <end position="48"/>
    </location>
</feature>
<feature type="transmembrane region" description="Helical" evidence="7">
    <location>
        <begin position="338"/>
        <end position="357"/>
    </location>
</feature>
<dbReference type="InterPro" id="IPR036259">
    <property type="entry name" value="MFS_trans_sf"/>
</dbReference>
<dbReference type="PANTHER" id="PTHR48022">
    <property type="entry name" value="PLASTIDIC GLUCOSE TRANSPORTER 4"/>
    <property type="match status" value="1"/>
</dbReference>
<reference evidence="9" key="1">
    <citation type="submission" date="2022-11" db="EMBL/GenBank/DDBJ databases">
        <authorList>
            <person name="Petersen C."/>
        </authorList>
    </citation>
    <scope>NUCLEOTIDE SEQUENCE</scope>
    <source>
        <strain evidence="9">IBT 26290</strain>
    </source>
</reference>
<dbReference type="PRINTS" id="PR00171">
    <property type="entry name" value="SUGRTRNSPORT"/>
</dbReference>
<proteinExistence type="inferred from homology"/>
<dbReference type="RefSeq" id="XP_056540907.1">
    <property type="nucleotide sequence ID" value="XM_056691142.1"/>
</dbReference>
<feature type="transmembrane region" description="Helical" evidence="7">
    <location>
        <begin position="80"/>
        <end position="98"/>
    </location>
</feature>
<keyword evidence="4 7" id="KW-0812">Transmembrane</keyword>
<reference evidence="9" key="2">
    <citation type="journal article" date="2023" name="IMA Fungus">
        <title>Comparative genomic study of the Penicillium genus elucidates a diverse pangenome and 15 lateral gene transfer events.</title>
        <authorList>
            <person name="Petersen C."/>
            <person name="Sorensen T."/>
            <person name="Nielsen M.R."/>
            <person name="Sondergaard T.E."/>
            <person name="Sorensen J.L."/>
            <person name="Fitzpatrick D.A."/>
            <person name="Frisvad J.C."/>
            <person name="Nielsen K.L."/>
        </authorList>
    </citation>
    <scope>NUCLEOTIDE SEQUENCE</scope>
    <source>
        <strain evidence="9">IBT 26290</strain>
    </source>
</reference>
<feature type="transmembrane region" description="Helical" evidence="7">
    <location>
        <begin position="200"/>
        <end position="220"/>
    </location>
</feature>
<evidence type="ECO:0000256" key="5">
    <source>
        <dbReference type="ARBA" id="ARBA00022989"/>
    </source>
</evidence>
<evidence type="ECO:0000256" key="7">
    <source>
        <dbReference type="SAM" id="Phobius"/>
    </source>
</evidence>
<feature type="transmembrane region" description="Helical" evidence="7">
    <location>
        <begin position="464"/>
        <end position="483"/>
    </location>
</feature>
<dbReference type="Pfam" id="PF00083">
    <property type="entry name" value="Sugar_tr"/>
    <property type="match status" value="1"/>
</dbReference>
<feature type="transmembrane region" description="Helical" evidence="7">
    <location>
        <begin position="132"/>
        <end position="153"/>
    </location>
</feature>
<keyword evidence="6 7" id="KW-0472">Membrane</keyword>
<evidence type="ECO:0000259" key="8">
    <source>
        <dbReference type="PROSITE" id="PS50850"/>
    </source>
</evidence>
<evidence type="ECO:0000256" key="6">
    <source>
        <dbReference type="ARBA" id="ARBA00023136"/>
    </source>
</evidence>
<dbReference type="GO" id="GO:0005351">
    <property type="term" value="F:carbohydrate:proton symporter activity"/>
    <property type="evidence" value="ECO:0007669"/>
    <property type="project" value="TreeGrafter"/>
</dbReference>
<dbReference type="OrthoDB" id="5296287at2759"/>
<dbReference type="Gene3D" id="1.20.1250.20">
    <property type="entry name" value="MFS general substrate transporter like domains"/>
    <property type="match status" value="1"/>
</dbReference>
<accession>A0A9W9LJ38</accession>
<evidence type="ECO:0000256" key="1">
    <source>
        <dbReference type="ARBA" id="ARBA00004141"/>
    </source>
</evidence>
<organism evidence="9 10">
    <name type="scientific">Penicillium canariense</name>
    <dbReference type="NCBI Taxonomy" id="189055"/>
    <lineage>
        <taxon>Eukaryota</taxon>
        <taxon>Fungi</taxon>
        <taxon>Dikarya</taxon>
        <taxon>Ascomycota</taxon>
        <taxon>Pezizomycotina</taxon>
        <taxon>Eurotiomycetes</taxon>
        <taxon>Eurotiomycetidae</taxon>
        <taxon>Eurotiales</taxon>
        <taxon>Aspergillaceae</taxon>
        <taxon>Penicillium</taxon>
    </lineage>
</organism>
<protein>
    <recommendedName>
        <fullName evidence="8">Major facilitator superfamily (MFS) profile domain-containing protein</fullName>
    </recommendedName>
</protein>
<dbReference type="Proteomes" id="UP001149163">
    <property type="component" value="Unassembled WGS sequence"/>
</dbReference>
<feature type="transmembrane region" description="Helical" evidence="7">
    <location>
        <begin position="110"/>
        <end position="126"/>
    </location>
</feature>
<dbReference type="GeneID" id="81430318"/>
<dbReference type="InterPro" id="IPR005829">
    <property type="entry name" value="Sugar_transporter_CS"/>
</dbReference>
<keyword evidence="5 7" id="KW-1133">Transmembrane helix</keyword>
<feature type="transmembrane region" description="Helical" evidence="7">
    <location>
        <begin position="165"/>
        <end position="188"/>
    </location>
</feature>
<evidence type="ECO:0000256" key="3">
    <source>
        <dbReference type="ARBA" id="ARBA00022448"/>
    </source>
</evidence>
<dbReference type="GO" id="GO:0016020">
    <property type="term" value="C:membrane"/>
    <property type="evidence" value="ECO:0007669"/>
    <property type="project" value="UniProtKB-SubCell"/>
</dbReference>
<feature type="transmembrane region" description="Helical" evidence="7">
    <location>
        <begin position="299"/>
        <end position="318"/>
    </location>
</feature>
<dbReference type="SUPFAM" id="SSF103473">
    <property type="entry name" value="MFS general substrate transporter"/>
    <property type="match status" value="1"/>
</dbReference>
<evidence type="ECO:0000256" key="4">
    <source>
        <dbReference type="ARBA" id="ARBA00022692"/>
    </source>
</evidence>
<name>A0A9W9LJ38_9EURO</name>